<evidence type="ECO:0000259" key="1">
    <source>
        <dbReference type="PROSITE" id="PS50835"/>
    </source>
</evidence>
<evidence type="ECO:0000313" key="3">
    <source>
        <dbReference type="Proteomes" id="UP001501940"/>
    </source>
</evidence>
<dbReference type="PANTHER" id="PTHR46013:SF4">
    <property type="entry name" value="B-CELL RECEPTOR CD22-RELATED"/>
    <property type="match status" value="1"/>
</dbReference>
<dbReference type="InterPro" id="IPR036179">
    <property type="entry name" value="Ig-like_dom_sf"/>
</dbReference>
<dbReference type="Pfam" id="PF13895">
    <property type="entry name" value="Ig_2"/>
    <property type="match status" value="1"/>
</dbReference>
<dbReference type="SUPFAM" id="SSF48726">
    <property type="entry name" value="Immunoglobulin"/>
    <property type="match status" value="1"/>
</dbReference>
<dbReference type="SMART" id="SM00408">
    <property type="entry name" value="IGc2"/>
    <property type="match status" value="1"/>
</dbReference>
<dbReference type="SMART" id="SM00409">
    <property type="entry name" value="IG"/>
    <property type="match status" value="2"/>
</dbReference>
<name>A0AAQ5YJZ1_AMPOC</name>
<sequence length="248" mass="27543">HNILGNFTFSTIAIKVYEGRCLCSFSFIQVMVIQSCLNQSNWTLRKFLEDISPLIQEASSGSSVNLTCSSDNEEHSEDKGNYCCKSENKHGQSSSFLFISVQCKYSLLYKSLSTPQMLIYMKKYLNICFPDAPKLPSVSGSVSGEGSSVTLTCSSDANPAANYTWYKENEDSPKASGQTFTISDDGHEQSGNYQCKVQNSRGHHSSTLHLVVVQISPEDPGKALYLRLLSFLMCSLHFKPMFTQMLSV</sequence>
<dbReference type="InterPro" id="IPR007110">
    <property type="entry name" value="Ig-like_dom"/>
</dbReference>
<reference evidence="2" key="3">
    <citation type="submission" date="2025-09" db="UniProtKB">
        <authorList>
            <consortium name="Ensembl"/>
        </authorList>
    </citation>
    <scope>IDENTIFICATION</scope>
</reference>
<evidence type="ECO:0000313" key="2">
    <source>
        <dbReference type="Ensembl" id="ENSAOCP00000052176.1"/>
    </source>
</evidence>
<dbReference type="PANTHER" id="PTHR46013">
    <property type="entry name" value="VASCULAR CELL ADHESION MOLECULE 1"/>
    <property type="match status" value="1"/>
</dbReference>
<organism evidence="2 3">
    <name type="scientific">Amphiprion ocellaris</name>
    <name type="common">Clown anemonefish</name>
    <dbReference type="NCBI Taxonomy" id="80972"/>
    <lineage>
        <taxon>Eukaryota</taxon>
        <taxon>Metazoa</taxon>
        <taxon>Chordata</taxon>
        <taxon>Craniata</taxon>
        <taxon>Vertebrata</taxon>
        <taxon>Euteleostomi</taxon>
        <taxon>Actinopterygii</taxon>
        <taxon>Neopterygii</taxon>
        <taxon>Teleostei</taxon>
        <taxon>Neoteleostei</taxon>
        <taxon>Acanthomorphata</taxon>
        <taxon>Ovalentaria</taxon>
        <taxon>Pomacentridae</taxon>
        <taxon>Amphiprion</taxon>
    </lineage>
</organism>
<dbReference type="GeneTree" id="ENSGT00940000169068"/>
<reference evidence="2 3" key="1">
    <citation type="submission" date="2022-01" db="EMBL/GenBank/DDBJ databases">
        <title>A chromosome-scale genome assembly of the false clownfish, Amphiprion ocellaris.</title>
        <authorList>
            <person name="Ryu T."/>
        </authorList>
    </citation>
    <scope>NUCLEOTIDE SEQUENCE [LARGE SCALE GENOMIC DNA]</scope>
</reference>
<dbReference type="Ensembl" id="ENSAOCT00000049902.1">
    <property type="protein sequence ID" value="ENSAOCP00000052176.1"/>
    <property type="gene ID" value="ENSAOCG00000024796.1"/>
</dbReference>
<dbReference type="PROSITE" id="PS50835">
    <property type="entry name" value="IG_LIKE"/>
    <property type="match status" value="1"/>
</dbReference>
<dbReference type="InterPro" id="IPR003598">
    <property type="entry name" value="Ig_sub2"/>
</dbReference>
<protein>
    <recommendedName>
        <fullName evidence="1">Ig-like domain-containing protein</fullName>
    </recommendedName>
</protein>
<dbReference type="AlphaFoldDB" id="A0AAQ5YJZ1"/>
<dbReference type="InterPro" id="IPR003599">
    <property type="entry name" value="Ig_sub"/>
</dbReference>
<dbReference type="InterPro" id="IPR013783">
    <property type="entry name" value="Ig-like_fold"/>
</dbReference>
<accession>A0AAQ5YJZ1</accession>
<feature type="domain" description="Ig-like" evidence="1">
    <location>
        <begin position="130"/>
        <end position="211"/>
    </location>
</feature>
<dbReference type="Gene3D" id="2.60.40.10">
    <property type="entry name" value="Immunoglobulins"/>
    <property type="match status" value="1"/>
</dbReference>
<reference evidence="2" key="2">
    <citation type="submission" date="2025-08" db="UniProtKB">
        <authorList>
            <consortium name="Ensembl"/>
        </authorList>
    </citation>
    <scope>IDENTIFICATION</scope>
</reference>
<proteinExistence type="predicted"/>
<dbReference type="Proteomes" id="UP001501940">
    <property type="component" value="Chromosome 4"/>
</dbReference>
<dbReference type="CDD" id="cd00096">
    <property type="entry name" value="Ig"/>
    <property type="match status" value="1"/>
</dbReference>
<keyword evidence="3" id="KW-1185">Reference proteome</keyword>